<dbReference type="InterPro" id="IPR036868">
    <property type="entry name" value="TusA-like_sf"/>
</dbReference>
<evidence type="ECO:0000259" key="2">
    <source>
        <dbReference type="Pfam" id="PF01206"/>
    </source>
</evidence>
<evidence type="ECO:0000313" key="4">
    <source>
        <dbReference type="Proteomes" id="UP000004263"/>
    </source>
</evidence>
<dbReference type="SUPFAM" id="SSF64307">
    <property type="entry name" value="SirA-like"/>
    <property type="match status" value="1"/>
</dbReference>
<protein>
    <recommendedName>
        <fullName evidence="2">UPF0033 domain-containing protein</fullName>
    </recommendedName>
</protein>
<reference evidence="3 4" key="1">
    <citation type="submission" date="2006-03" db="EMBL/GenBank/DDBJ databases">
        <authorList>
            <person name="Pinhassi J."/>
            <person name="Pedros-Alio C."/>
            <person name="Ferriera S."/>
            <person name="Johnson J."/>
            <person name="Kravitz S."/>
            <person name="Halpern A."/>
            <person name="Remington K."/>
            <person name="Beeson K."/>
            <person name="Tran B."/>
            <person name="Rogers Y.-H."/>
            <person name="Friedman R."/>
            <person name="Venter J.C."/>
        </authorList>
    </citation>
    <scope>NUCLEOTIDE SEQUENCE [LARGE SCALE GENOMIC DNA]</scope>
    <source>
        <strain evidence="3 4">RED65</strain>
    </source>
</reference>
<proteinExistence type="inferred from homology"/>
<dbReference type="STRING" id="207949.RED65_05199"/>
<evidence type="ECO:0000256" key="1">
    <source>
        <dbReference type="ARBA" id="ARBA00008984"/>
    </source>
</evidence>
<keyword evidence="4" id="KW-1185">Reference proteome</keyword>
<comment type="caution">
    <text evidence="3">The sequence shown here is derived from an EMBL/GenBank/DDBJ whole genome shotgun (WGS) entry which is preliminary data.</text>
</comment>
<name>Q1N0S7_9GAMM</name>
<dbReference type="PANTHER" id="PTHR33279:SF6">
    <property type="entry name" value="SULFUR CARRIER PROTEIN YEDF-RELATED"/>
    <property type="match status" value="1"/>
</dbReference>
<dbReference type="Proteomes" id="UP000004263">
    <property type="component" value="Unassembled WGS sequence"/>
</dbReference>
<organism evidence="3 4">
    <name type="scientific">Bermanella marisrubri</name>
    <dbReference type="NCBI Taxonomy" id="207949"/>
    <lineage>
        <taxon>Bacteria</taxon>
        <taxon>Pseudomonadati</taxon>
        <taxon>Pseudomonadota</taxon>
        <taxon>Gammaproteobacteria</taxon>
        <taxon>Oceanospirillales</taxon>
        <taxon>Oceanospirillaceae</taxon>
        <taxon>Bermanella</taxon>
    </lineage>
</organism>
<feature type="domain" description="UPF0033" evidence="2">
    <location>
        <begin position="8"/>
        <end position="77"/>
    </location>
</feature>
<comment type="similarity">
    <text evidence="1">Belongs to the sulfur carrier protein TusA family.</text>
</comment>
<dbReference type="InterPro" id="IPR001455">
    <property type="entry name" value="TusA-like"/>
</dbReference>
<accession>Q1N0S7</accession>
<gene>
    <name evidence="3" type="ORF">RED65_05199</name>
</gene>
<dbReference type="PANTHER" id="PTHR33279">
    <property type="entry name" value="SULFUR CARRIER PROTEIN YEDF-RELATED"/>
    <property type="match status" value="1"/>
</dbReference>
<evidence type="ECO:0000313" key="3">
    <source>
        <dbReference type="EMBL" id="EAT11756.1"/>
    </source>
</evidence>
<dbReference type="CDD" id="cd00291">
    <property type="entry name" value="SirA_YedF_YeeD"/>
    <property type="match status" value="1"/>
</dbReference>
<dbReference type="OrthoDB" id="9797551at2"/>
<dbReference type="EMBL" id="AAQH01000013">
    <property type="protein sequence ID" value="EAT11756.1"/>
    <property type="molecule type" value="Genomic_DNA"/>
</dbReference>
<dbReference type="HOGENOM" id="CLU_165255_1_2_6"/>
<dbReference type="AlphaFoldDB" id="Q1N0S7"/>
<dbReference type="Gene3D" id="3.30.110.40">
    <property type="entry name" value="TusA-like domain"/>
    <property type="match status" value="1"/>
</dbReference>
<sequence>MTDIQVDHTLDAVGLRCPMPLLKTKQALSSLQPKEVLKVVATDAGAKRDIPAFVALTAHRLLDSLEQSELFIFYIEKGE</sequence>
<dbReference type="Pfam" id="PF01206">
    <property type="entry name" value="TusA"/>
    <property type="match status" value="1"/>
</dbReference>
<dbReference type="RefSeq" id="WP_007016357.1">
    <property type="nucleotide sequence ID" value="NZ_AAQH01000013.1"/>
</dbReference>